<keyword evidence="8" id="KW-1185">Reference proteome</keyword>
<protein>
    <submittedName>
        <fullName evidence="7">AI-2E family transporter</fullName>
    </submittedName>
</protein>
<feature type="transmembrane region" description="Helical" evidence="6">
    <location>
        <begin position="196"/>
        <end position="216"/>
    </location>
</feature>
<dbReference type="EMBL" id="JAMYQB010000002">
    <property type="protein sequence ID" value="MER9403108.1"/>
    <property type="molecule type" value="Genomic_DNA"/>
</dbReference>
<evidence type="ECO:0000256" key="3">
    <source>
        <dbReference type="ARBA" id="ARBA00022692"/>
    </source>
</evidence>
<dbReference type="RefSeq" id="WP_352556280.1">
    <property type="nucleotide sequence ID" value="NZ_JAMYQB010000002.1"/>
</dbReference>
<feature type="transmembrane region" description="Helical" evidence="6">
    <location>
        <begin position="228"/>
        <end position="246"/>
    </location>
</feature>
<gene>
    <name evidence="7" type="ORF">NKI36_03500</name>
</gene>
<evidence type="ECO:0000256" key="5">
    <source>
        <dbReference type="ARBA" id="ARBA00023136"/>
    </source>
</evidence>
<comment type="subcellular location">
    <subcellularLocation>
        <location evidence="1">Membrane</location>
        <topology evidence="1">Multi-pass membrane protein</topology>
    </subcellularLocation>
</comment>
<keyword evidence="4 6" id="KW-1133">Transmembrane helix</keyword>
<feature type="transmembrane region" description="Helical" evidence="6">
    <location>
        <begin position="6"/>
        <end position="23"/>
    </location>
</feature>
<dbReference type="InterPro" id="IPR002549">
    <property type="entry name" value="AI-2E-like"/>
</dbReference>
<dbReference type="Pfam" id="PF01594">
    <property type="entry name" value="AI-2E_transport"/>
    <property type="match status" value="1"/>
</dbReference>
<sequence>MLTFPGFYLASCLLALVALVAVLELGLLPALLSGLLVFNLVHFAAPMLHRIGVSSSLTKSLALTLVALIFMLLIAAAIFSGVSQLTGGSENVVTLLKKMAEIIDTARVHLPTWAMDYFPSNIEELEVFAARWLREHAGQLQLVGRDLGVLVVHIIVGMVIGGLIAVSSAAPSGEPGPLADALADRVNLLSKAFRNIVFSQIRISALNTFLTSIYLVAVLPSLGIDLPFIRTMIALTFVAGLLPVIGNLISNTVIVVVSLSISFVAALGSLAFLIVIHKLEYFVNAKIIGSRINARAWELLLAMVFMEAWFGMPGLVAAPIYYAYLKAELTMRGLI</sequence>
<comment type="caution">
    <text evidence="7">The sequence shown here is derived from an EMBL/GenBank/DDBJ whole genome shotgun (WGS) entry which is preliminary data.</text>
</comment>
<accession>A0ABV1YTN6</accession>
<proteinExistence type="inferred from homology"/>
<evidence type="ECO:0000256" key="1">
    <source>
        <dbReference type="ARBA" id="ARBA00004141"/>
    </source>
</evidence>
<comment type="similarity">
    <text evidence="2">Belongs to the autoinducer-2 exporter (AI-2E) (TC 2.A.86) family.</text>
</comment>
<feature type="transmembrane region" description="Helical" evidence="6">
    <location>
        <begin position="297"/>
        <end position="324"/>
    </location>
</feature>
<feature type="transmembrane region" description="Helical" evidence="6">
    <location>
        <begin position="30"/>
        <end position="49"/>
    </location>
</feature>
<name>A0ABV1YTN6_9HYPH</name>
<evidence type="ECO:0000256" key="6">
    <source>
        <dbReference type="SAM" id="Phobius"/>
    </source>
</evidence>
<dbReference type="Proteomes" id="UP001433071">
    <property type="component" value="Unassembled WGS sequence"/>
</dbReference>
<feature type="transmembrane region" description="Helical" evidence="6">
    <location>
        <begin position="252"/>
        <end position="276"/>
    </location>
</feature>
<keyword evidence="5 6" id="KW-0472">Membrane</keyword>
<evidence type="ECO:0000313" key="8">
    <source>
        <dbReference type="Proteomes" id="UP001433071"/>
    </source>
</evidence>
<keyword evidence="3 6" id="KW-0812">Transmembrane</keyword>
<evidence type="ECO:0000313" key="7">
    <source>
        <dbReference type="EMBL" id="MER9403108.1"/>
    </source>
</evidence>
<organism evidence="7 8">
    <name type="scientific">Mesorhizobium caraganae</name>
    <dbReference type="NCBI Taxonomy" id="483206"/>
    <lineage>
        <taxon>Bacteria</taxon>
        <taxon>Pseudomonadati</taxon>
        <taxon>Pseudomonadota</taxon>
        <taxon>Alphaproteobacteria</taxon>
        <taxon>Hyphomicrobiales</taxon>
        <taxon>Phyllobacteriaceae</taxon>
        <taxon>Mesorhizobium</taxon>
    </lineage>
</organism>
<evidence type="ECO:0000256" key="2">
    <source>
        <dbReference type="ARBA" id="ARBA00009773"/>
    </source>
</evidence>
<evidence type="ECO:0000256" key="4">
    <source>
        <dbReference type="ARBA" id="ARBA00022989"/>
    </source>
</evidence>
<reference evidence="7 8" key="1">
    <citation type="journal article" date="2024" name="Proc. Natl. Acad. Sci. U.S.A.">
        <title>The evolutionary genomics of adaptation to stress in wild rhizobium bacteria.</title>
        <authorList>
            <person name="Kehlet-Delgado H."/>
            <person name="Montoya A.P."/>
            <person name="Jensen K.T."/>
            <person name="Wendlandt C.E."/>
            <person name="Dexheimer C."/>
            <person name="Roberts M."/>
            <person name="Torres Martinez L."/>
            <person name="Friesen M.L."/>
            <person name="Griffitts J.S."/>
            <person name="Porter S.S."/>
        </authorList>
    </citation>
    <scope>NUCLEOTIDE SEQUENCE [LARGE SCALE GENOMIC DNA]</scope>
    <source>
        <strain evidence="7 8">M0641</strain>
    </source>
</reference>
<feature type="transmembrane region" description="Helical" evidence="6">
    <location>
        <begin position="61"/>
        <end position="82"/>
    </location>
</feature>
<feature type="transmembrane region" description="Helical" evidence="6">
    <location>
        <begin position="147"/>
        <end position="170"/>
    </location>
</feature>